<name>A0A7S3SJ25_EMIHU</name>
<evidence type="ECO:0000256" key="8">
    <source>
        <dbReference type="ARBA" id="ARBA00031111"/>
    </source>
</evidence>
<dbReference type="PANTHER" id="PTHR21225">
    <property type="entry name" value="PHOSPHO-2-DEHYDRO-3-DEOXYHEPTONATE ALDOLASE DAHP SYNTHETASE"/>
    <property type="match status" value="1"/>
</dbReference>
<gene>
    <name evidence="13" type="ORF">EHUX00137_LOCUS21425</name>
</gene>
<dbReference type="InterPro" id="IPR006219">
    <property type="entry name" value="DAHP_synth_1"/>
</dbReference>
<evidence type="ECO:0000313" key="13">
    <source>
        <dbReference type="EMBL" id="CAE0555759.1"/>
    </source>
</evidence>
<evidence type="ECO:0000256" key="5">
    <source>
        <dbReference type="ARBA" id="ARBA00022605"/>
    </source>
</evidence>
<dbReference type="PANTHER" id="PTHR21225:SF12">
    <property type="entry name" value="PHOSPHO-2-DEHYDRO-3-DEOXYHEPTONATE ALDOLASE, TYROSINE-INHIBITED"/>
    <property type="match status" value="1"/>
</dbReference>
<comment type="function">
    <text evidence="1">Stereospecific condensation of phosphoenolpyruvate (PEP) and D-erythrose-4-phosphate (E4P) giving rise to 3-deoxy-D-arabino-heptulosonate-7-phosphate (DAHP).</text>
</comment>
<keyword evidence="5" id="KW-0028">Amino-acid biosynthesis</keyword>
<dbReference type="SUPFAM" id="SSF51569">
    <property type="entry name" value="Aldolase"/>
    <property type="match status" value="2"/>
</dbReference>
<reference evidence="13" key="1">
    <citation type="submission" date="2021-01" db="EMBL/GenBank/DDBJ databases">
        <authorList>
            <person name="Corre E."/>
            <person name="Pelletier E."/>
            <person name="Niang G."/>
            <person name="Scheremetjew M."/>
            <person name="Finn R."/>
            <person name="Kale V."/>
            <person name="Holt S."/>
            <person name="Cochrane G."/>
            <person name="Meng A."/>
            <person name="Brown T."/>
            <person name="Cohen L."/>
        </authorList>
    </citation>
    <scope>NUCLEOTIDE SEQUENCE</scope>
    <source>
        <strain evidence="13">379</strain>
    </source>
</reference>
<sequence length="497" mass="50911">MPPETAPDDDESALLSRIDDLRIASIRPLMPAACLIEELADASVVETIRGARGALSAITRGTDQRLAVVIGPAAAHDPAAVLEFARRLVPVQQRLGGELLLVVRVFLDEPGGGAGRWSGAMYDPGLDGSFQLNRGFRQARQLLVDIARLGLPAGCLYLDSISPQFIADLVSWSAVGASTAASALHRELASGLSTPVGFHATAASADAAVGAVRAASAPHAFLSVSKQGVAGIVQTTGNRDCHLVLPAASAAEAEEAACGALAALGLPARAMVDCGYGAGCTTPQEQAAAAAAVAARVADGDGRVCGVVLSAFLKPGRQEIGAQPSQLQFGLSVTEPCLGWEDALATLEALAAAVAARRRASPPPVGRSESMPRAPFRELGAIEQTDNLRVQTIRPLLSPACAIEEVELPLQSKRLVLRARCDISAVVQGDSDRLLVLAGPPAVHDPSEAMEYAARLAALAAELESELLVVMAVNLSRSSSAADDAAAAAPGGPGGCI</sequence>
<evidence type="ECO:0000256" key="4">
    <source>
        <dbReference type="ARBA" id="ARBA00012694"/>
    </source>
</evidence>
<dbReference type="AlphaFoldDB" id="A0A7S3SJ25"/>
<organism evidence="13">
    <name type="scientific">Emiliania huxleyi</name>
    <name type="common">Coccolithophore</name>
    <name type="synonym">Pontosphaera huxleyi</name>
    <dbReference type="NCBI Taxonomy" id="2903"/>
    <lineage>
        <taxon>Eukaryota</taxon>
        <taxon>Haptista</taxon>
        <taxon>Haptophyta</taxon>
        <taxon>Prymnesiophyceae</taxon>
        <taxon>Isochrysidales</taxon>
        <taxon>Noelaerhabdaceae</taxon>
        <taxon>Emiliania</taxon>
    </lineage>
</organism>
<evidence type="ECO:0000256" key="9">
    <source>
        <dbReference type="ARBA" id="ARBA00031349"/>
    </source>
</evidence>
<dbReference type="NCBIfam" id="TIGR00034">
    <property type="entry name" value="aroFGH"/>
    <property type="match status" value="1"/>
</dbReference>
<evidence type="ECO:0000256" key="3">
    <source>
        <dbReference type="ARBA" id="ARBA00007985"/>
    </source>
</evidence>
<comment type="similarity">
    <text evidence="3">Belongs to the class-I DAHP synthase family.</text>
</comment>
<dbReference type="InterPro" id="IPR006218">
    <property type="entry name" value="DAHP1/KDSA"/>
</dbReference>
<keyword evidence="7" id="KW-0057">Aromatic amino acid biosynthesis</keyword>
<dbReference type="GO" id="GO:0008652">
    <property type="term" value="P:amino acid biosynthetic process"/>
    <property type="evidence" value="ECO:0007669"/>
    <property type="project" value="UniProtKB-KW"/>
</dbReference>
<evidence type="ECO:0000256" key="10">
    <source>
        <dbReference type="ARBA" id="ARBA00032193"/>
    </source>
</evidence>
<evidence type="ECO:0000256" key="11">
    <source>
        <dbReference type="ARBA" id="ARBA00047508"/>
    </source>
</evidence>
<dbReference type="GO" id="GO:0005737">
    <property type="term" value="C:cytoplasm"/>
    <property type="evidence" value="ECO:0007669"/>
    <property type="project" value="TreeGrafter"/>
</dbReference>
<dbReference type="EC" id="2.5.1.54" evidence="4"/>
<feature type="domain" description="DAHP synthetase I/KDSA" evidence="12">
    <location>
        <begin position="57"/>
        <end position="344"/>
    </location>
</feature>
<comment type="pathway">
    <text evidence="2">Metabolic intermediate biosynthesis; chorismate biosynthesis; chorismate from D-erythrose 4-phosphate and phosphoenolpyruvate: step 1/7.</text>
</comment>
<feature type="domain" description="DAHP synthetase I/KDSA" evidence="12">
    <location>
        <begin position="425"/>
        <end position="475"/>
    </location>
</feature>
<dbReference type="EMBL" id="HBIR01027758">
    <property type="protein sequence ID" value="CAE0555759.1"/>
    <property type="molecule type" value="Transcribed_RNA"/>
</dbReference>
<evidence type="ECO:0000256" key="7">
    <source>
        <dbReference type="ARBA" id="ARBA00023141"/>
    </source>
</evidence>
<dbReference type="GO" id="GO:0003849">
    <property type="term" value="F:3-deoxy-7-phosphoheptulonate synthase activity"/>
    <property type="evidence" value="ECO:0007669"/>
    <property type="project" value="UniProtKB-EC"/>
</dbReference>
<keyword evidence="6" id="KW-0808">Transferase</keyword>
<dbReference type="Gene3D" id="3.20.20.70">
    <property type="entry name" value="Aldolase class I"/>
    <property type="match status" value="2"/>
</dbReference>
<dbReference type="InterPro" id="IPR013785">
    <property type="entry name" value="Aldolase_TIM"/>
</dbReference>
<dbReference type="GO" id="GO:0009073">
    <property type="term" value="P:aromatic amino acid family biosynthetic process"/>
    <property type="evidence" value="ECO:0007669"/>
    <property type="project" value="UniProtKB-KW"/>
</dbReference>
<dbReference type="Pfam" id="PF00793">
    <property type="entry name" value="DAHP_synth_1"/>
    <property type="match status" value="2"/>
</dbReference>
<comment type="catalytic activity">
    <reaction evidence="11">
        <text>D-erythrose 4-phosphate + phosphoenolpyruvate + H2O = 7-phospho-2-dehydro-3-deoxy-D-arabino-heptonate + phosphate</text>
        <dbReference type="Rhea" id="RHEA:14717"/>
        <dbReference type="ChEBI" id="CHEBI:15377"/>
        <dbReference type="ChEBI" id="CHEBI:16897"/>
        <dbReference type="ChEBI" id="CHEBI:43474"/>
        <dbReference type="ChEBI" id="CHEBI:58394"/>
        <dbReference type="ChEBI" id="CHEBI:58702"/>
        <dbReference type="EC" id="2.5.1.54"/>
    </reaction>
</comment>
<protein>
    <recommendedName>
        <fullName evidence="4">3-deoxy-7-phosphoheptulonate synthase</fullName>
        <ecNumber evidence="4">2.5.1.54</ecNumber>
    </recommendedName>
    <alternativeName>
        <fullName evidence="10">3-deoxy-D-arabino-heptulosonate 7-phosphate synthase</fullName>
    </alternativeName>
    <alternativeName>
        <fullName evidence="9">DAHP synthase</fullName>
    </alternativeName>
    <alternativeName>
        <fullName evidence="8">Phospho-2-keto-3-deoxyheptonate aldolase</fullName>
    </alternativeName>
</protein>
<evidence type="ECO:0000259" key="12">
    <source>
        <dbReference type="Pfam" id="PF00793"/>
    </source>
</evidence>
<proteinExistence type="inferred from homology"/>
<evidence type="ECO:0000256" key="6">
    <source>
        <dbReference type="ARBA" id="ARBA00022679"/>
    </source>
</evidence>
<accession>A0A7S3SJ25</accession>
<evidence type="ECO:0000256" key="2">
    <source>
        <dbReference type="ARBA" id="ARBA00004688"/>
    </source>
</evidence>
<evidence type="ECO:0000256" key="1">
    <source>
        <dbReference type="ARBA" id="ARBA00003726"/>
    </source>
</evidence>